<keyword evidence="5" id="KW-1185">Reference proteome</keyword>
<feature type="compositionally biased region" description="Acidic residues" evidence="3">
    <location>
        <begin position="16"/>
        <end position="44"/>
    </location>
</feature>
<dbReference type="Pfam" id="PF01237">
    <property type="entry name" value="Oxysterol_BP"/>
    <property type="match status" value="1"/>
</dbReference>
<comment type="similarity">
    <text evidence="1">Belongs to the OSBP family.</text>
</comment>
<evidence type="ECO:0000256" key="2">
    <source>
        <dbReference type="SAM" id="Coils"/>
    </source>
</evidence>
<dbReference type="GO" id="GO:0005886">
    <property type="term" value="C:plasma membrane"/>
    <property type="evidence" value="ECO:0007669"/>
    <property type="project" value="TreeGrafter"/>
</dbReference>
<dbReference type="HOGENOM" id="CLU_007105_6_0_1"/>
<dbReference type="InterPro" id="IPR000648">
    <property type="entry name" value="Oxysterol-bd"/>
</dbReference>
<evidence type="ECO:0000313" key="4">
    <source>
        <dbReference type="EMBL" id="EJT98917.1"/>
    </source>
</evidence>
<accession>M5G584</accession>
<evidence type="ECO:0000256" key="3">
    <source>
        <dbReference type="SAM" id="MobiDB-lite"/>
    </source>
</evidence>
<dbReference type="GO" id="GO:0006897">
    <property type="term" value="P:endocytosis"/>
    <property type="evidence" value="ECO:0007669"/>
    <property type="project" value="TreeGrafter"/>
</dbReference>
<dbReference type="PANTHER" id="PTHR10972:SF203">
    <property type="entry name" value="OXYSTEROL-BINDING PROTEIN HOMOLOG 3"/>
    <property type="match status" value="1"/>
</dbReference>
<dbReference type="PANTHER" id="PTHR10972">
    <property type="entry name" value="OXYSTEROL-BINDING PROTEIN-RELATED"/>
    <property type="match status" value="1"/>
</dbReference>
<dbReference type="GO" id="GO:0006887">
    <property type="term" value="P:exocytosis"/>
    <property type="evidence" value="ECO:0007669"/>
    <property type="project" value="TreeGrafter"/>
</dbReference>
<proteinExistence type="inferred from homology"/>
<dbReference type="FunFam" id="2.40.160.120:FF:000001">
    <property type="entry name" value="Oxysterol-binding protein"/>
    <property type="match status" value="1"/>
</dbReference>
<gene>
    <name evidence="4" type="ORF">DACRYDRAFT_82731</name>
</gene>
<reference evidence="4 5" key="1">
    <citation type="journal article" date="2012" name="Science">
        <title>The Paleozoic origin of enzymatic lignin decomposition reconstructed from 31 fungal genomes.</title>
        <authorList>
            <person name="Floudas D."/>
            <person name="Binder M."/>
            <person name="Riley R."/>
            <person name="Barry K."/>
            <person name="Blanchette R.A."/>
            <person name="Henrissat B."/>
            <person name="Martinez A.T."/>
            <person name="Otillar R."/>
            <person name="Spatafora J.W."/>
            <person name="Yadav J.S."/>
            <person name="Aerts A."/>
            <person name="Benoit I."/>
            <person name="Boyd A."/>
            <person name="Carlson A."/>
            <person name="Copeland A."/>
            <person name="Coutinho P.M."/>
            <person name="de Vries R.P."/>
            <person name="Ferreira P."/>
            <person name="Findley K."/>
            <person name="Foster B."/>
            <person name="Gaskell J."/>
            <person name="Glotzer D."/>
            <person name="Gorecki P."/>
            <person name="Heitman J."/>
            <person name="Hesse C."/>
            <person name="Hori C."/>
            <person name="Igarashi K."/>
            <person name="Jurgens J.A."/>
            <person name="Kallen N."/>
            <person name="Kersten P."/>
            <person name="Kohler A."/>
            <person name="Kuees U."/>
            <person name="Kumar T.K.A."/>
            <person name="Kuo A."/>
            <person name="LaButti K."/>
            <person name="Larrondo L.F."/>
            <person name="Lindquist E."/>
            <person name="Ling A."/>
            <person name="Lombard V."/>
            <person name="Lucas S."/>
            <person name="Lundell T."/>
            <person name="Martin R."/>
            <person name="McLaughlin D.J."/>
            <person name="Morgenstern I."/>
            <person name="Morin E."/>
            <person name="Murat C."/>
            <person name="Nagy L.G."/>
            <person name="Nolan M."/>
            <person name="Ohm R.A."/>
            <person name="Patyshakuliyeva A."/>
            <person name="Rokas A."/>
            <person name="Ruiz-Duenas F.J."/>
            <person name="Sabat G."/>
            <person name="Salamov A."/>
            <person name="Samejima M."/>
            <person name="Schmutz J."/>
            <person name="Slot J.C."/>
            <person name="St John F."/>
            <person name="Stenlid J."/>
            <person name="Sun H."/>
            <person name="Sun S."/>
            <person name="Syed K."/>
            <person name="Tsang A."/>
            <person name="Wiebenga A."/>
            <person name="Young D."/>
            <person name="Pisabarro A."/>
            <person name="Eastwood D.C."/>
            <person name="Martin F."/>
            <person name="Cullen D."/>
            <person name="Grigoriev I.V."/>
            <person name="Hibbett D.S."/>
        </authorList>
    </citation>
    <scope>NUCLEOTIDE SEQUENCE [LARGE SCALE GENOMIC DNA]</scope>
    <source>
        <strain evidence="4 5">DJM-731 SS1</strain>
    </source>
</reference>
<dbReference type="GO" id="GO:0097038">
    <property type="term" value="C:perinuclear endoplasmic reticulum"/>
    <property type="evidence" value="ECO:0007669"/>
    <property type="project" value="TreeGrafter"/>
</dbReference>
<feature type="coiled-coil region" evidence="2">
    <location>
        <begin position="356"/>
        <end position="386"/>
    </location>
</feature>
<evidence type="ECO:0000313" key="5">
    <source>
        <dbReference type="Proteomes" id="UP000030653"/>
    </source>
</evidence>
<dbReference type="STRING" id="1858805.M5G584"/>
<dbReference type="GO" id="GO:0032934">
    <property type="term" value="F:sterol binding"/>
    <property type="evidence" value="ECO:0007669"/>
    <property type="project" value="TreeGrafter"/>
</dbReference>
<dbReference type="Gene3D" id="3.30.70.3490">
    <property type="match status" value="1"/>
</dbReference>
<dbReference type="InterPro" id="IPR037239">
    <property type="entry name" value="OSBP_sf"/>
</dbReference>
<dbReference type="EMBL" id="JH795871">
    <property type="protein sequence ID" value="EJT98917.1"/>
    <property type="molecule type" value="Genomic_DNA"/>
</dbReference>
<name>M5G584_DACPD</name>
<dbReference type="GO" id="GO:0120009">
    <property type="term" value="P:intermembrane lipid transfer"/>
    <property type="evidence" value="ECO:0007669"/>
    <property type="project" value="UniProtKB-ARBA"/>
</dbReference>
<sequence length="430" mass="48665">MLETGPPSTIDHEGQETEPDTEETEETEELKESGETEEVEDDTGAEVQVILQAQQEGRRTKLPVPVSGEEVSLWAVLRKNVGKDLSTVSFPVTFNEPLSLLQKLAEDLEYADLLIKAVAASDPVERMCLVAAFAVSTYASSHYRAARKPFNPMLGETFEDIRPSSRFVAEKVSHHPPVMASYAEGEGWTYWATSGGKNKFWGRSLEIIPTGTTHLKIGENHYQWQKPSSFMRNLMAGQKYVEHVGQMTISDAFSDLSCVLDFKDSGFWGSSRNAVSGSVRSSDGAMVATVEGAWHESFSRQLDVDMLSVLWRANQMPQHAEQYYGFTTFAMQLNELLPSNRAFLPPTDSRLRPDQRALEEGRVDEAEVEKLRLEQEQRQRRKEREDLGKSWEPRWFSRVPGPSGLGEEWVYKGGYWETRAKKMWDNPGLW</sequence>
<dbReference type="OMA" id="MSEPLQY"/>
<feature type="region of interest" description="Disordered" evidence="3">
    <location>
        <begin position="1"/>
        <end position="44"/>
    </location>
</feature>
<evidence type="ECO:0000256" key="1">
    <source>
        <dbReference type="ARBA" id="ARBA00008842"/>
    </source>
</evidence>
<dbReference type="Proteomes" id="UP000030653">
    <property type="component" value="Unassembled WGS sequence"/>
</dbReference>
<dbReference type="RefSeq" id="XP_040625815.1">
    <property type="nucleotide sequence ID" value="XM_040776588.1"/>
</dbReference>
<dbReference type="SUPFAM" id="SSF144000">
    <property type="entry name" value="Oxysterol-binding protein-like"/>
    <property type="match status" value="1"/>
</dbReference>
<dbReference type="OrthoDB" id="416222at2759"/>
<organism evidence="4 5">
    <name type="scientific">Dacryopinax primogenitus (strain DJM 731)</name>
    <name type="common">Brown rot fungus</name>
    <dbReference type="NCBI Taxonomy" id="1858805"/>
    <lineage>
        <taxon>Eukaryota</taxon>
        <taxon>Fungi</taxon>
        <taxon>Dikarya</taxon>
        <taxon>Basidiomycota</taxon>
        <taxon>Agaricomycotina</taxon>
        <taxon>Dacrymycetes</taxon>
        <taxon>Dacrymycetales</taxon>
        <taxon>Dacrymycetaceae</taxon>
        <taxon>Dacryopinax</taxon>
    </lineage>
</organism>
<dbReference type="GO" id="GO:0005829">
    <property type="term" value="C:cytosol"/>
    <property type="evidence" value="ECO:0007669"/>
    <property type="project" value="TreeGrafter"/>
</dbReference>
<dbReference type="Gene3D" id="2.40.160.120">
    <property type="match status" value="1"/>
</dbReference>
<dbReference type="AlphaFoldDB" id="M5G584"/>
<dbReference type="GeneID" id="63691650"/>
<dbReference type="GO" id="GO:0034727">
    <property type="term" value="P:piecemeal microautophagy of the nucleus"/>
    <property type="evidence" value="ECO:0007669"/>
    <property type="project" value="TreeGrafter"/>
</dbReference>
<dbReference type="GO" id="GO:0035621">
    <property type="term" value="P:ER to Golgi ceramide transport"/>
    <property type="evidence" value="ECO:0007669"/>
    <property type="project" value="TreeGrafter"/>
</dbReference>
<protein>
    <submittedName>
        <fullName evidence="4">Oxysterol-binding protein</fullName>
    </submittedName>
</protein>
<dbReference type="GO" id="GO:0032541">
    <property type="term" value="C:cortical endoplasmic reticulum"/>
    <property type="evidence" value="ECO:0007669"/>
    <property type="project" value="TreeGrafter"/>
</dbReference>
<dbReference type="GO" id="GO:0030011">
    <property type="term" value="P:maintenance of cell polarity"/>
    <property type="evidence" value="ECO:0007669"/>
    <property type="project" value="TreeGrafter"/>
</dbReference>
<keyword evidence="2" id="KW-0175">Coiled coil</keyword>